<sequence length="367" mass="40847">MNLPEDPVKIENGIIQDGPHKGDRAMRLNQIPGTFLHVHQFIHDHRRYTMAQTIRDLVDREVGPRPSLVHELCVEQLPLVLLEIMKDPNIYVWNLGRASPHYHPDLERSRIEIASTLTWNLAILWKNRALLDPGSERAILCDKDVEEDGFREAVSSLIGCVMQCSLRLFGQVAHTFFTSFVLDVSLVSQPGSRRNSSLVLGHDGAPHLLLAIPSKTTNPACTFAIGNCPHHDPSCGIIRSIATACQRQLCSRSTSEEIWEIPNISQGLVTMKFLLENYSSRLGMDGDLQIYDLESVEMLCRIASHVFIPSVRLIAPLLYGAIITIFDIYASALSSIDVNSRGGRLMSQVAVLDGTILRTGAVAEHWS</sequence>
<protein>
    <submittedName>
        <fullName evidence="1">Uncharacterized protein</fullName>
    </submittedName>
</protein>
<reference evidence="1" key="1">
    <citation type="submission" date="2022-07" db="EMBL/GenBank/DDBJ databases">
        <title>Genome Sequence of Physisporinus lineatus.</title>
        <authorList>
            <person name="Buettner E."/>
        </authorList>
    </citation>
    <scope>NUCLEOTIDE SEQUENCE</scope>
    <source>
        <strain evidence="1">VT162</strain>
    </source>
</reference>
<accession>A0AAD5YL45</accession>
<dbReference type="EMBL" id="JANAWD010000081">
    <property type="protein sequence ID" value="KAJ3487852.1"/>
    <property type="molecule type" value="Genomic_DNA"/>
</dbReference>
<gene>
    <name evidence="1" type="ORF">NLI96_g3269</name>
</gene>
<comment type="caution">
    <text evidence="1">The sequence shown here is derived from an EMBL/GenBank/DDBJ whole genome shotgun (WGS) entry which is preliminary data.</text>
</comment>
<evidence type="ECO:0000313" key="2">
    <source>
        <dbReference type="Proteomes" id="UP001212997"/>
    </source>
</evidence>
<keyword evidence="2" id="KW-1185">Reference proteome</keyword>
<organism evidence="1 2">
    <name type="scientific">Meripilus lineatus</name>
    <dbReference type="NCBI Taxonomy" id="2056292"/>
    <lineage>
        <taxon>Eukaryota</taxon>
        <taxon>Fungi</taxon>
        <taxon>Dikarya</taxon>
        <taxon>Basidiomycota</taxon>
        <taxon>Agaricomycotina</taxon>
        <taxon>Agaricomycetes</taxon>
        <taxon>Polyporales</taxon>
        <taxon>Meripilaceae</taxon>
        <taxon>Meripilus</taxon>
    </lineage>
</organism>
<dbReference type="Proteomes" id="UP001212997">
    <property type="component" value="Unassembled WGS sequence"/>
</dbReference>
<proteinExistence type="predicted"/>
<name>A0AAD5YL45_9APHY</name>
<dbReference type="AlphaFoldDB" id="A0AAD5YL45"/>
<evidence type="ECO:0000313" key="1">
    <source>
        <dbReference type="EMBL" id="KAJ3487852.1"/>
    </source>
</evidence>